<evidence type="ECO:0000313" key="13">
    <source>
        <dbReference type="Proteomes" id="UP000243975"/>
    </source>
</evidence>
<dbReference type="PROSITE" id="PS50920">
    <property type="entry name" value="SOLCAR"/>
    <property type="match status" value="1"/>
</dbReference>
<organism evidence="12 13">
    <name type="scientific">Cynara cardunculus var. scolymus</name>
    <name type="common">Globe artichoke</name>
    <name type="synonym">Cynara scolymus</name>
    <dbReference type="NCBI Taxonomy" id="59895"/>
    <lineage>
        <taxon>Eukaryota</taxon>
        <taxon>Viridiplantae</taxon>
        <taxon>Streptophyta</taxon>
        <taxon>Embryophyta</taxon>
        <taxon>Tracheophyta</taxon>
        <taxon>Spermatophyta</taxon>
        <taxon>Magnoliopsida</taxon>
        <taxon>eudicotyledons</taxon>
        <taxon>Gunneridae</taxon>
        <taxon>Pentapetalae</taxon>
        <taxon>asterids</taxon>
        <taxon>campanulids</taxon>
        <taxon>Asterales</taxon>
        <taxon>Asteraceae</taxon>
        <taxon>Carduoideae</taxon>
        <taxon>Cardueae</taxon>
        <taxon>Carduinae</taxon>
        <taxon>Cynara</taxon>
    </lineage>
</organism>
<evidence type="ECO:0000256" key="3">
    <source>
        <dbReference type="ARBA" id="ARBA00022448"/>
    </source>
</evidence>
<evidence type="ECO:0000256" key="8">
    <source>
        <dbReference type="PROSITE-ProRule" id="PRU00282"/>
    </source>
</evidence>
<evidence type="ECO:0000256" key="11">
    <source>
        <dbReference type="SAM" id="Phobius"/>
    </source>
</evidence>
<feature type="repeat" description="Solcar" evidence="8">
    <location>
        <begin position="312"/>
        <end position="396"/>
    </location>
</feature>
<dbReference type="AlphaFoldDB" id="A0A124SBA5"/>
<evidence type="ECO:0000256" key="5">
    <source>
        <dbReference type="ARBA" id="ARBA00022737"/>
    </source>
</evidence>
<feature type="transmembrane region" description="Helical" evidence="11">
    <location>
        <begin position="408"/>
        <end position="431"/>
    </location>
</feature>
<feature type="compositionally biased region" description="Polar residues" evidence="10">
    <location>
        <begin position="203"/>
        <end position="218"/>
    </location>
</feature>
<comment type="similarity">
    <text evidence="2 9">Belongs to the mitochondrial carrier (TC 2.A.29) family.</text>
</comment>
<evidence type="ECO:0000256" key="10">
    <source>
        <dbReference type="SAM" id="MobiDB-lite"/>
    </source>
</evidence>
<keyword evidence="13" id="KW-1185">Reference proteome</keyword>
<dbReference type="GO" id="GO:0016020">
    <property type="term" value="C:membrane"/>
    <property type="evidence" value="ECO:0007669"/>
    <property type="project" value="UniProtKB-SubCell"/>
</dbReference>
<accession>A0A124SBA5</accession>
<dbReference type="OMA" id="TESWHEK"/>
<evidence type="ECO:0000256" key="6">
    <source>
        <dbReference type="ARBA" id="ARBA00022989"/>
    </source>
</evidence>
<keyword evidence="6 11" id="KW-1133">Transmembrane helix</keyword>
<dbReference type="Gene3D" id="1.50.40.10">
    <property type="entry name" value="Mitochondrial carrier domain"/>
    <property type="match status" value="1"/>
</dbReference>
<keyword evidence="3 9" id="KW-0813">Transport</keyword>
<dbReference type="InterPro" id="IPR023395">
    <property type="entry name" value="MCP_dom_sf"/>
</dbReference>
<evidence type="ECO:0000256" key="2">
    <source>
        <dbReference type="ARBA" id="ARBA00006375"/>
    </source>
</evidence>
<dbReference type="PANTHER" id="PTHR45667">
    <property type="entry name" value="S-ADENOSYLMETHIONINE MITOCHONDRIAL CARRIER PROTEIN"/>
    <property type="match status" value="1"/>
</dbReference>
<dbReference type="Pfam" id="PF00153">
    <property type="entry name" value="Mito_carr"/>
    <property type="match status" value="1"/>
</dbReference>
<keyword evidence="5" id="KW-0677">Repeat</keyword>
<keyword evidence="7 8" id="KW-0472">Membrane</keyword>
<sequence>MTGGAQSCRNDIPSINYRYNPHGGASFDFGIQIIILSTADLISGAGQLWNFASSSLLVLRHKSTSTQKNDSLQKENTFYYPAEEGNIIASISSEGQNVSVNLEADSHVSPTVNVQKDSDSSCLLTAYGKMMLYCKEKGDSSVMIYELRNIYGWMSNIQLSSPTYNVNSTEHDKKRTDYCFNARETASVERSNPEKTRLDDGMTTKTGLAETQESSSREYANNMMKTSTEYLLRPIQDVEADGNGSIVPTSDLQPDSNMKYQGLGTSPYLEWQHGKEDELSKIKEGQERQVVKQESSAMQIFSLTPYKLQYGLTKQEHAFAGAFAGIFVSLCLHPMDTVKTVVQSCCTDQRSIQYLGKSILHERGLSGLYCGIASNIVSSAPISAIYTFSYESVKGALLPLFIKVKGFLPLFAISLPIIHSCFTVFCFVSILRHSDKIFALKSWKIVFLLS</sequence>
<dbReference type="SUPFAM" id="SSF103506">
    <property type="entry name" value="Mitochondrial carrier"/>
    <property type="match status" value="1"/>
</dbReference>
<dbReference type="Gramene" id="KVH90027">
    <property type="protein sequence ID" value="KVH90027"/>
    <property type="gene ID" value="Ccrd_007883"/>
</dbReference>
<evidence type="ECO:0000256" key="9">
    <source>
        <dbReference type="RuleBase" id="RU000488"/>
    </source>
</evidence>
<feature type="compositionally biased region" description="Basic and acidic residues" evidence="10">
    <location>
        <begin position="191"/>
        <end position="202"/>
    </location>
</feature>
<keyword evidence="4 8" id="KW-0812">Transmembrane</keyword>
<evidence type="ECO:0000256" key="1">
    <source>
        <dbReference type="ARBA" id="ARBA00004141"/>
    </source>
</evidence>
<evidence type="ECO:0000313" key="12">
    <source>
        <dbReference type="EMBL" id="KVH90027.1"/>
    </source>
</evidence>
<dbReference type="InterPro" id="IPR018108">
    <property type="entry name" value="MCP_transmembrane"/>
</dbReference>
<evidence type="ECO:0000256" key="4">
    <source>
        <dbReference type="ARBA" id="ARBA00022692"/>
    </source>
</evidence>
<feature type="region of interest" description="Disordered" evidence="10">
    <location>
        <begin position="185"/>
        <end position="218"/>
    </location>
</feature>
<gene>
    <name evidence="12" type="ORF">Ccrd_007883</name>
</gene>
<comment type="subcellular location">
    <subcellularLocation>
        <location evidence="1">Membrane</location>
        <topology evidence="1">Multi-pass membrane protein</topology>
    </subcellularLocation>
</comment>
<dbReference type="Proteomes" id="UP000243975">
    <property type="component" value="Unassembled WGS sequence"/>
</dbReference>
<proteinExistence type="inferred from homology"/>
<reference evidence="12 13" key="1">
    <citation type="journal article" date="2016" name="Sci. Rep.">
        <title>The genome sequence of the outbreeding globe artichoke constructed de novo incorporating a phase-aware low-pass sequencing strategy of F1 progeny.</title>
        <authorList>
            <person name="Scaglione D."/>
            <person name="Reyes-Chin-Wo S."/>
            <person name="Acquadro A."/>
            <person name="Froenicke L."/>
            <person name="Portis E."/>
            <person name="Beitel C."/>
            <person name="Tirone M."/>
            <person name="Mauro R."/>
            <person name="Lo Monaco A."/>
            <person name="Mauromicale G."/>
            <person name="Faccioli P."/>
            <person name="Cattivelli L."/>
            <person name="Rieseberg L."/>
            <person name="Michelmore R."/>
            <person name="Lanteri S."/>
        </authorList>
    </citation>
    <scope>NUCLEOTIDE SEQUENCE [LARGE SCALE GENOMIC DNA]</scope>
    <source>
        <strain evidence="12">2C</strain>
    </source>
</reference>
<dbReference type="EMBL" id="LEKV01005118">
    <property type="protein sequence ID" value="KVH90027.1"/>
    <property type="molecule type" value="Genomic_DNA"/>
</dbReference>
<evidence type="ECO:0000256" key="7">
    <source>
        <dbReference type="ARBA" id="ARBA00023136"/>
    </source>
</evidence>
<comment type="caution">
    <text evidence="12">The sequence shown here is derived from an EMBL/GenBank/DDBJ whole genome shotgun (WGS) entry which is preliminary data.</text>
</comment>
<name>A0A124SBA5_CYNCS</name>
<protein>
    <submittedName>
        <fullName evidence="12">Mitochondrial carrier domain-containing protein</fullName>
    </submittedName>
</protein>